<keyword evidence="3 12" id="KW-0812">Transmembrane</keyword>
<evidence type="ECO:0000256" key="8">
    <source>
        <dbReference type="ARBA" id="ARBA00022989"/>
    </source>
</evidence>
<evidence type="ECO:0000256" key="7">
    <source>
        <dbReference type="ARBA" id="ARBA00022833"/>
    </source>
</evidence>
<evidence type="ECO:0000256" key="10">
    <source>
        <dbReference type="SAM" id="Coils"/>
    </source>
</evidence>
<gene>
    <name evidence="14" type="ORF">COHA_003275</name>
</gene>
<evidence type="ECO:0000256" key="9">
    <source>
        <dbReference type="ARBA" id="ARBA00023136"/>
    </source>
</evidence>
<dbReference type="PANTHER" id="PTHR46065:SF3">
    <property type="entry name" value="FI20425P1"/>
    <property type="match status" value="1"/>
</dbReference>
<accession>A0AAD5DZ35</accession>
<keyword evidence="15" id="KW-1185">Reference proteome</keyword>
<feature type="domain" description="RING-CH-type" evidence="13">
    <location>
        <begin position="26"/>
        <end position="92"/>
    </location>
</feature>
<dbReference type="Pfam" id="PF12906">
    <property type="entry name" value="RINGv"/>
    <property type="match status" value="1"/>
</dbReference>
<evidence type="ECO:0000256" key="11">
    <source>
        <dbReference type="SAM" id="MobiDB-lite"/>
    </source>
</evidence>
<reference evidence="14" key="1">
    <citation type="submission" date="2020-11" db="EMBL/GenBank/DDBJ databases">
        <title>Chlorella ohadii genome sequencing and assembly.</title>
        <authorList>
            <person name="Murik O."/>
            <person name="Treves H."/>
            <person name="Kedem I."/>
            <person name="Shotland Y."/>
            <person name="Kaplan A."/>
        </authorList>
    </citation>
    <scope>NUCLEOTIDE SEQUENCE</scope>
    <source>
        <strain evidence="14">1</strain>
    </source>
</reference>
<keyword evidence="4" id="KW-0479">Metal-binding</keyword>
<feature type="region of interest" description="Disordered" evidence="11">
    <location>
        <begin position="1"/>
        <end position="30"/>
    </location>
</feature>
<evidence type="ECO:0000256" key="4">
    <source>
        <dbReference type="ARBA" id="ARBA00022723"/>
    </source>
</evidence>
<dbReference type="EMBL" id="JADXDR010000043">
    <property type="protein sequence ID" value="KAI7843104.1"/>
    <property type="molecule type" value="Genomic_DNA"/>
</dbReference>
<protein>
    <recommendedName>
        <fullName evidence="13">RING-CH-type domain-containing protein</fullName>
    </recommendedName>
</protein>
<evidence type="ECO:0000313" key="15">
    <source>
        <dbReference type="Proteomes" id="UP001205105"/>
    </source>
</evidence>
<evidence type="ECO:0000256" key="3">
    <source>
        <dbReference type="ARBA" id="ARBA00022692"/>
    </source>
</evidence>
<dbReference type="SUPFAM" id="SSF57850">
    <property type="entry name" value="RING/U-box"/>
    <property type="match status" value="1"/>
</dbReference>
<name>A0AAD5DZ35_9CHLO</name>
<evidence type="ECO:0000256" key="1">
    <source>
        <dbReference type="ARBA" id="ARBA00004141"/>
    </source>
</evidence>
<keyword evidence="7" id="KW-0862">Zinc</keyword>
<dbReference type="AlphaFoldDB" id="A0AAD5DZ35"/>
<organism evidence="14 15">
    <name type="scientific">Chlorella ohadii</name>
    <dbReference type="NCBI Taxonomy" id="2649997"/>
    <lineage>
        <taxon>Eukaryota</taxon>
        <taxon>Viridiplantae</taxon>
        <taxon>Chlorophyta</taxon>
        <taxon>core chlorophytes</taxon>
        <taxon>Trebouxiophyceae</taxon>
        <taxon>Chlorellales</taxon>
        <taxon>Chlorellaceae</taxon>
        <taxon>Chlorella clade</taxon>
        <taxon>Chlorella</taxon>
    </lineage>
</organism>
<proteinExistence type="predicted"/>
<dbReference type="SMART" id="SM00744">
    <property type="entry name" value="RINGv"/>
    <property type="match status" value="1"/>
</dbReference>
<comment type="caution">
    <text evidence="14">The sequence shown here is derived from an EMBL/GenBank/DDBJ whole genome shotgun (WGS) entry which is preliminary data.</text>
</comment>
<evidence type="ECO:0000256" key="5">
    <source>
        <dbReference type="ARBA" id="ARBA00022771"/>
    </source>
</evidence>
<keyword evidence="5" id="KW-0863">Zinc-finger</keyword>
<feature type="coiled-coil region" evidence="10">
    <location>
        <begin position="177"/>
        <end position="204"/>
    </location>
</feature>
<dbReference type="GO" id="GO:0016020">
    <property type="term" value="C:membrane"/>
    <property type="evidence" value="ECO:0007669"/>
    <property type="project" value="UniProtKB-SubCell"/>
</dbReference>
<dbReference type="PANTHER" id="PTHR46065">
    <property type="entry name" value="E3 UBIQUITIN-PROTEIN LIGASE MARCH 2/3 FAMILY MEMBER"/>
    <property type="match status" value="1"/>
</dbReference>
<keyword evidence="6" id="KW-0833">Ubl conjugation pathway</keyword>
<dbReference type="GO" id="GO:0016740">
    <property type="term" value="F:transferase activity"/>
    <property type="evidence" value="ECO:0007669"/>
    <property type="project" value="UniProtKB-KW"/>
</dbReference>
<comment type="subcellular location">
    <subcellularLocation>
        <location evidence="1">Membrane</location>
        <topology evidence="1">Multi-pass membrane protein</topology>
    </subcellularLocation>
</comment>
<evidence type="ECO:0000256" key="2">
    <source>
        <dbReference type="ARBA" id="ARBA00022679"/>
    </source>
</evidence>
<dbReference type="PROSITE" id="PS51292">
    <property type="entry name" value="ZF_RING_CH"/>
    <property type="match status" value="1"/>
</dbReference>
<evidence type="ECO:0000256" key="12">
    <source>
        <dbReference type="SAM" id="Phobius"/>
    </source>
</evidence>
<evidence type="ECO:0000256" key="6">
    <source>
        <dbReference type="ARBA" id="ARBA00022786"/>
    </source>
</evidence>
<dbReference type="Proteomes" id="UP001205105">
    <property type="component" value="Unassembled WGS sequence"/>
</dbReference>
<feature type="transmembrane region" description="Helical" evidence="12">
    <location>
        <begin position="137"/>
        <end position="161"/>
    </location>
</feature>
<dbReference type="InterPro" id="IPR013083">
    <property type="entry name" value="Znf_RING/FYVE/PHD"/>
</dbReference>
<keyword evidence="10" id="KW-0175">Coiled coil</keyword>
<dbReference type="Gene3D" id="3.30.40.10">
    <property type="entry name" value="Zinc/RING finger domain, C3HC4 (zinc finger)"/>
    <property type="match status" value="1"/>
</dbReference>
<keyword evidence="2" id="KW-0808">Transferase</keyword>
<sequence>MRSAAAPLGPTAAADDADDPPAPATAEAAAEPSCRVCWEEADGEDGGMLLTPCDCQGTLRNVHQRCLQQWMQHAPPDTRMLCGVCRTYFVLPPDFEVPPTDYNSRQLQQQVWHDVEQAFGEAQHQEQRLRARQPWPLGLALLWGGAAAAMLAAPLLSVWLANRYHAQQVEQWWQRKREEWRRQAEEERRRRAAARRRYQQLVREEFIPKLEEERAQLERWLGALRTFQRLDRWLPPPLVPGQGQRERQHIEKRVGDLEIRLAGNAFLLGMYTRRSAADISGIFDDDVASSSDSGSDSGSEDGLVNEHRTAYSRPGREHGGQQGGRHNLAAPLLRAVHGLLRTLRQQ</sequence>
<keyword evidence="8 12" id="KW-1133">Transmembrane helix</keyword>
<feature type="compositionally biased region" description="Low complexity" evidence="11">
    <location>
        <begin position="1"/>
        <end position="14"/>
    </location>
</feature>
<evidence type="ECO:0000313" key="14">
    <source>
        <dbReference type="EMBL" id="KAI7843104.1"/>
    </source>
</evidence>
<dbReference type="InterPro" id="IPR011016">
    <property type="entry name" value="Znf_RING-CH"/>
</dbReference>
<evidence type="ECO:0000259" key="13">
    <source>
        <dbReference type="PROSITE" id="PS51292"/>
    </source>
</evidence>
<dbReference type="GO" id="GO:0008270">
    <property type="term" value="F:zinc ion binding"/>
    <property type="evidence" value="ECO:0007669"/>
    <property type="project" value="UniProtKB-KW"/>
</dbReference>
<keyword evidence="9 12" id="KW-0472">Membrane</keyword>